<dbReference type="Proteomes" id="UP000095286">
    <property type="component" value="Unplaced"/>
</dbReference>
<evidence type="ECO:0000313" key="2">
    <source>
        <dbReference type="WBParaSite" id="RSKR_0000554500.1"/>
    </source>
</evidence>
<reference evidence="2" key="1">
    <citation type="submission" date="2016-11" db="UniProtKB">
        <authorList>
            <consortium name="WormBaseParasite"/>
        </authorList>
    </citation>
    <scope>IDENTIFICATION</scope>
    <source>
        <strain evidence="2">KR3021</strain>
    </source>
</reference>
<proteinExistence type="predicted"/>
<dbReference type="WBParaSite" id="RSKR_0000554500.1">
    <property type="protein sequence ID" value="RSKR_0000554500.1"/>
    <property type="gene ID" value="RSKR_0000554500"/>
</dbReference>
<name>A0AC35TZG9_9BILA</name>
<evidence type="ECO:0000313" key="1">
    <source>
        <dbReference type="Proteomes" id="UP000095286"/>
    </source>
</evidence>
<sequence length="340" mass="38844">MSTPVRCPNYEELAENNPFAIVELILTNGTIKVSRTVLSCRSDYFYDLFMKDLTKDKFEIPKIELDHFNCYFEVMQKAETFVLDGESIFKLTIIQKELQSPYLESLIVNWLENNLAKSYLPIIYEGACNIPSQLLRQKTKKLIQDNFKELCTISSYASLSYTNLNELFDNGFIKKQKQEDFLILFTEWFEHDLKIGGANDNKSIVYYDIENKTIGVVGQLNNPKSSHTSQRIRDTAFVFGGNQSTKIETFNINTNICETISPEMPSPRYSLSSATLDNKIFAIGGYINNKTVDDVEYFEAGKMFWIKNGSLCKPVNRHDSVVVDGVIYVTPGLGCSNMQR</sequence>
<protein>
    <submittedName>
        <fullName evidence="2">BTB domain-containing protein</fullName>
    </submittedName>
</protein>
<accession>A0AC35TZG9</accession>
<organism evidence="1 2">
    <name type="scientific">Rhabditophanes sp. KR3021</name>
    <dbReference type="NCBI Taxonomy" id="114890"/>
    <lineage>
        <taxon>Eukaryota</taxon>
        <taxon>Metazoa</taxon>
        <taxon>Ecdysozoa</taxon>
        <taxon>Nematoda</taxon>
        <taxon>Chromadorea</taxon>
        <taxon>Rhabditida</taxon>
        <taxon>Tylenchina</taxon>
        <taxon>Panagrolaimomorpha</taxon>
        <taxon>Strongyloidoidea</taxon>
        <taxon>Alloionematidae</taxon>
        <taxon>Rhabditophanes</taxon>
    </lineage>
</organism>